<dbReference type="GO" id="GO:0030288">
    <property type="term" value="C:outer membrane-bounded periplasmic space"/>
    <property type="evidence" value="ECO:0007669"/>
    <property type="project" value="InterPro"/>
</dbReference>
<sequence>MLARPAAAANLQISPVSIQFARGQGAAGITLQNQGDDALFGQARVYVWEQRDGQDVLTPATDLVASPPVMEIAARSSQTIRLVRRGAAAGGDAAERSYRILIDELPRGEEAGGVAIRLQYSVPVFAAPADAGAAPRLSWDVYRKDGAWMLRVRNDGALHAQIGATVLRGADGKDLQVSKGLLGYALAGKTREWRLPVDGALDMGAPGAALAVSASVNAQPVSASASVRRE</sequence>
<protein>
    <submittedName>
        <fullName evidence="2">Molecular chaperone</fullName>
    </submittedName>
</protein>
<evidence type="ECO:0000313" key="3">
    <source>
        <dbReference type="Proteomes" id="UP000502415"/>
    </source>
</evidence>
<evidence type="ECO:0000259" key="1">
    <source>
        <dbReference type="Pfam" id="PF00345"/>
    </source>
</evidence>
<keyword evidence="3" id="KW-1185">Reference proteome</keyword>
<dbReference type="PANTHER" id="PTHR30251">
    <property type="entry name" value="PILUS ASSEMBLY CHAPERONE"/>
    <property type="match status" value="1"/>
</dbReference>
<accession>A0A7Z2W2W8</accession>
<dbReference type="EMBL" id="CP051685">
    <property type="protein sequence ID" value="QJE03472.1"/>
    <property type="molecule type" value="Genomic_DNA"/>
</dbReference>
<evidence type="ECO:0000313" key="2">
    <source>
        <dbReference type="EMBL" id="QJE03472.1"/>
    </source>
</evidence>
<dbReference type="InterPro" id="IPR016147">
    <property type="entry name" value="Pili_assmbl_chaperone_N"/>
</dbReference>
<dbReference type="PANTHER" id="PTHR30251:SF4">
    <property type="entry name" value="SLR1668 PROTEIN"/>
    <property type="match status" value="1"/>
</dbReference>
<dbReference type="InterPro" id="IPR008962">
    <property type="entry name" value="PapD-like_sf"/>
</dbReference>
<organism evidence="2 3">
    <name type="scientific">Massilia forsythiae</name>
    <dbReference type="NCBI Taxonomy" id="2728020"/>
    <lineage>
        <taxon>Bacteria</taxon>
        <taxon>Pseudomonadati</taxon>
        <taxon>Pseudomonadota</taxon>
        <taxon>Betaproteobacteria</taxon>
        <taxon>Burkholderiales</taxon>
        <taxon>Oxalobacteraceae</taxon>
        <taxon>Telluria group</taxon>
        <taxon>Massilia</taxon>
    </lineage>
</organism>
<dbReference type="Gene3D" id="2.60.40.10">
    <property type="entry name" value="Immunoglobulins"/>
    <property type="match status" value="1"/>
</dbReference>
<feature type="domain" description="Pili assembly chaperone N-terminal" evidence="1">
    <location>
        <begin position="11"/>
        <end position="129"/>
    </location>
</feature>
<reference evidence="2 3" key="1">
    <citation type="submission" date="2020-04" db="EMBL/GenBank/DDBJ databases">
        <title>Genome sequencing of novel species.</title>
        <authorList>
            <person name="Heo J."/>
            <person name="Kim S.-J."/>
            <person name="Kim J.-S."/>
            <person name="Hong S.-B."/>
            <person name="Kwon S.-W."/>
        </authorList>
    </citation>
    <scope>NUCLEOTIDE SEQUENCE [LARGE SCALE GENOMIC DNA]</scope>
    <source>
        <strain evidence="2 3">GN2-R2</strain>
    </source>
</reference>
<dbReference type="SUPFAM" id="SSF49354">
    <property type="entry name" value="PapD-like"/>
    <property type="match status" value="1"/>
</dbReference>
<name>A0A7Z2W2W8_9BURK</name>
<dbReference type="InterPro" id="IPR013783">
    <property type="entry name" value="Ig-like_fold"/>
</dbReference>
<dbReference type="KEGG" id="mfy:HH212_19310"/>
<dbReference type="Proteomes" id="UP000502415">
    <property type="component" value="Chromosome"/>
</dbReference>
<dbReference type="Pfam" id="PF00345">
    <property type="entry name" value="PapD_N"/>
    <property type="match status" value="1"/>
</dbReference>
<dbReference type="InterPro" id="IPR050643">
    <property type="entry name" value="Periplasmic_pilus_chap"/>
</dbReference>
<gene>
    <name evidence="2" type="ORF">HH212_19310</name>
</gene>
<proteinExistence type="predicted"/>
<dbReference type="AlphaFoldDB" id="A0A7Z2W2W8"/>
<dbReference type="GO" id="GO:0071555">
    <property type="term" value="P:cell wall organization"/>
    <property type="evidence" value="ECO:0007669"/>
    <property type="project" value="InterPro"/>
</dbReference>